<dbReference type="EMBL" id="JAIWYP010000016">
    <property type="protein sequence ID" value="KAH3697413.1"/>
    <property type="molecule type" value="Genomic_DNA"/>
</dbReference>
<proteinExistence type="predicted"/>
<protein>
    <submittedName>
        <fullName evidence="2">Uncharacterized protein</fullName>
    </submittedName>
</protein>
<evidence type="ECO:0000313" key="3">
    <source>
        <dbReference type="Proteomes" id="UP000828390"/>
    </source>
</evidence>
<organism evidence="2 3">
    <name type="scientific">Dreissena polymorpha</name>
    <name type="common">Zebra mussel</name>
    <name type="synonym">Mytilus polymorpha</name>
    <dbReference type="NCBI Taxonomy" id="45954"/>
    <lineage>
        <taxon>Eukaryota</taxon>
        <taxon>Metazoa</taxon>
        <taxon>Spiralia</taxon>
        <taxon>Lophotrochozoa</taxon>
        <taxon>Mollusca</taxon>
        <taxon>Bivalvia</taxon>
        <taxon>Autobranchia</taxon>
        <taxon>Heteroconchia</taxon>
        <taxon>Euheterodonta</taxon>
        <taxon>Imparidentia</taxon>
        <taxon>Neoheterodontei</taxon>
        <taxon>Myida</taxon>
        <taxon>Dreissenoidea</taxon>
        <taxon>Dreissenidae</taxon>
        <taxon>Dreissena</taxon>
    </lineage>
</organism>
<evidence type="ECO:0000256" key="1">
    <source>
        <dbReference type="SAM" id="MobiDB-lite"/>
    </source>
</evidence>
<feature type="region of interest" description="Disordered" evidence="1">
    <location>
        <begin position="1"/>
        <end position="23"/>
    </location>
</feature>
<gene>
    <name evidence="2" type="ORF">DPMN_084914</name>
</gene>
<dbReference type="Proteomes" id="UP000828390">
    <property type="component" value="Unassembled WGS sequence"/>
</dbReference>
<dbReference type="AlphaFoldDB" id="A0A9D3YBN5"/>
<comment type="caution">
    <text evidence="2">The sequence shown here is derived from an EMBL/GenBank/DDBJ whole genome shotgun (WGS) entry which is preliminary data.</text>
</comment>
<evidence type="ECO:0000313" key="2">
    <source>
        <dbReference type="EMBL" id="KAH3697413.1"/>
    </source>
</evidence>
<sequence>MQGPKNPDPNPEETCTSKRGKKPIDVAGEIAGRRCFRRTLLLQSICRLQHQTGLIVPCQLLVVDPLQLPMMPQVMLQ</sequence>
<name>A0A9D3YBN5_DREPO</name>
<keyword evidence="3" id="KW-1185">Reference proteome</keyword>
<accession>A0A9D3YBN5</accession>
<reference evidence="2" key="2">
    <citation type="submission" date="2020-11" db="EMBL/GenBank/DDBJ databases">
        <authorList>
            <person name="McCartney M.A."/>
            <person name="Auch B."/>
            <person name="Kono T."/>
            <person name="Mallez S."/>
            <person name="Becker A."/>
            <person name="Gohl D.M."/>
            <person name="Silverstein K.A.T."/>
            <person name="Koren S."/>
            <person name="Bechman K.B."/>
            <person name="Herman A."/>
            <person name="Abrahante J.E."/>
            <person name="Garbe J."/>
        </authorList>
    </citation>
    <scope>NUCLEOTIDE SEQUENCE</scope>
    <source>
        <strain evidence="2">Duluth1</strain>
        <tissue evidence="2">Whole animal</tissue>
    </source>
</reference>
<reference evidence="2" key="1">
    <citation type="journal article" date="2019" name="bioRxiv">
        <title>The Genome of the Zebra Mussel, Dreissena polymorpha: A Resource for Invasive Species Research.</title>
        <authorList>
            <person name="McCartney M.A."/>
            <person name="Auch B."/>
            <person name="Kono T."/>
            <person name="Mallez S."/>
            <person name="Zhang Y."/>
            <person name="Obille A."/>
            <person name="Becker A."/>
            <person name="Abrahante J.E."/>
            <person name="Garbe J."/>
            <person name="Badalamenti J.P."/>
            <person name="Herman A."/>
            <person name="Mangelson H."/>
            <person name="Liachko I."/>
            <person name="Sullivan S."/>
            <person name="Sone E.D."/>
            <person name="Koren S."/>
            <person name="Silverstein K.A.T."/>
            <person name="Beckman K.B."/>
            <person name="Gohl D.M."/>
        </authorList>
    </citation>
    <scope>NUCLEOTIDE SEQUENCE</scope>
    <source>
        <strain evidence="2">Duluth1</strain>
        <tissue evidence="2">Whole animal</tissue>
    </source>
</reference>